<reference evidence="1" key="1">
    <citation type="submission" date="2022-02" db="EMBL/GenBank/DDBJ databases">
        <title>Plant Genome Project.</title>
        <authorList>
            <person name="Zhang R.-G."/>
        </authorList>
    </citation>
    <scope>NUCLEOTIDE SEQUENCE</scope>
    <source>
        <strain evidence="1">AT1</strain>
    </source>
</reference>
<protein>
    <submittedName>
        <fullName evidence="1">Uncharacterized protein</fullName>
    </submittedName>
</protein>
<name>A0ACC0M8P2_RHOML</name>
<dbReference type="Proteomes" id="UP001062846">
    <property type="component" value="Chromosome 10"/>
</dbReference>
<proteinExistence type="predicted"/>
<keyword evidence="2" id="KW-1185">Reference proteome</keyword>
<gene>
    <name evidence="1" type="ORF">RHMOL_Rhmol10G0296000</name>
</gene>
<organism evidence="1 2">
    <name type="scientific">Rhododendron molle</name>
    <name type="common">Chinese azalea</name>
    <name type="synonym">Azalea mollis</name>
    <dbReference type="NCBI Taxonomy" id="49168"/>
    <lineage>
        <taxon>Eukaryota</taxon>
        <taxon>Viridiplantae</taxon>
        <taxon>Streptophyta</taxon>
        <taxon>Embryophyta</taxon>
        <taxon>Tracheophyta</taxon>
        <taxon>Spermatophyta</taxon>
        <taxon>Magnoliopsida</taxon>
        <taxon>eudicotyledons</taxon>
        <taxon>Gunneridae</taxon>
        <taxon>Pentapetalae</taxon>
        <taxon>asterids</taxon>
        <taxon>Ericales</taxon>
        <taxon>Ericaceae</taxon>
        <taxon>Ericoideae</taxon>
        <taxon>Rhodoreae</taxon>
        <taxon>Rhododendron</taxon>
    </lineage>
</organism>
<accession>A0ACC0M8P2</accession>
<evidence type="ECO:0000313" key="2">
    <source>
        <dbReference type="Proteomes" id="UP001062846"/>
    </source>
</evidence>
<sequence>MPPLLCQFVSLLINSASFPLSHSSSTTPSFLFLLLHHNHLTTQIKIQSREINFLPYTFSLCSCHSTIGCQCISSSCCPFDLGFLFFGAGRTAYFDHGGISELMNHMLPYSIRILLESAIRNCDEFQVTSKDVENILDWENTSLKHVEIQFKPARLLLQFFVGVRICIMIIFPVFKDFTGVPVVLDLATMRDAMRTLGGDNNKIDPLVPIIDHSVQADVVRSEKVLEANMELEFQHNKERFSFLKWGSNAFHNMLVVPPSSGIVHQVNLEYLGRVVFNKDDMFSLDTVVGTDSHATMIDALGIAGWGVGDSHATMIDALGIAGWGVGGIEAEAVMLGQTYKSEGNDTIILAGAAYGTGSSRDWTAKGPMLLTLGLTGRERYTIDLPSSGSEMKPGQDIPVSSDNGKSFTCNQRFDTEVELAYFDHGASSPLSHSLSTTPSFLFLLLHHHHLTPQIKIKSRGHNFFYFVLSPYVCVTQLLDVNAFLPLVALLTWGSFCLVQVERVTLIMEAFCIMLSGSYSAMQSINES</sequence>
<comment type="caution">
    <text evidence="1">The sequence shown here is derived from an EMBL/GenBank/DDBJ whole genome shotgun (WGS) entry which is preliminary data.</text>
</comment>
<dbReference type="EMBL" id="CM046397">
    <property type="protein sequence ID" value="KAI8536942.1"/>
    <property type="molecule type" value="Genomic_DNA"/>
</dbReference>
<evidence type="ECO:0000313" key="1">
    <source>
        <dbReference type="EMBL" id="KAI8536942.1"/>
    </source>
</evidence>